<dbReference type="Proteomes" id="UP000809349">
    <property type="component" value="Unassembled WGS sequence"/>
</dbReference>
<dbReference type="EMBL" id="JAFBIL020000003">
    <property type="protein sequence ID" value="MBZ2207551.1"/>
    <property type="molecule type" value="Genomic_DNA"/>
</dbReference>
<dbReference type="Gene3D" id="1.10.3210.10">
    <property type="entry name" value="Hypothetical protein af1432"/>
    <property type="match status" value="1"/>
</dbReference>
<accession>A0ABS7SMY8</accession>
<evidence type="ECO:0000313" key="3">
    <source>
        <dbReference type="EMBL" id="MBZ2207551.1"/>
    </source>
</evidence>
<protein>
    <submittedName>
        <fullName evidence="3">HDOD domain-containing protein</fullName>
    </submittedName>
</protein>
<evidence type="ECO:0000256" key="1">
    <source>
        <dbReference type="SAM" id="MobiDB-lite"/>
    </source>
</evidence>
<dbReference type="InterPro" id="IPR013976">
    <property type="entry name" value="HDOD"/>
</dbReference>
<dbReference type="PANTHER" id="PTHR33525:SF6">
    <property type="entry name" value="HDOD DOMAIN-CONTAINING PROTEIN"/>
    <property type="match status" value="1"/>
</dbReference>
<dbReference type="PROSITE" id="PS51833">
    <property type="entry name" value="HDOD"/>
    <property type="match status" value="1"/>
</dbReference>
<evidence type="ECO:0000313" key="4">
    <source>
        <dbReference type="Proteomes" id="UP000809349"/>
    </source>
</evidence>
<dbReference type="RefSeq" id="WP_223468037.1">
    <property type="nucleotide sequence ID" value="NZ_JAFBIL020000003.1"/>
</dbReference>
<dbReference type="Pfam" id="PF08668">
    <property type="entry name" value="HDOD"/>
    <property type="match status" value="1"/>
</dbReference>
<feature type="domain" description="HDOD" evidence="2">
    <location>
        <begin position="85"/>
        <end position="274"/>
    </location>
</feature>
<evidence type="ECO:0000259" key="2">
    <source>
        <dbReference type="PROSITE" id="PS51833"/>
    </source>
</evidence>
<reference evidence="3 4" key="1">
    <citation type="submission" date="2021-01" db="EMBL/GenBank/DDBJ databases">
        <authorList>
            <person name="Ruan W."/>
            <person name="Khan S.A."/>
            <person name="Jeon C.O."/>
        </authorList>
    </citation>
    <scope>NUCLEOTIDE SEQUENCE [LARGE SCALE GENOMIC DNA]</scope>
    <source>
        <strain evidence="3 4">R798</strain>
    </source>
</reference>
<dbReference type="InterPro" id="IPR052340">
    <property type="entry name" value="RNase_Y/CdgJ"/>
</dbReference>
<gene>
    <name evidence="3" type="ORF">I4X03_009795</name>
</gene>
<proteinExistence type="predicted"/>
<dbReference type="SUPFAM" id="SSF109604">
    <property type="entry name" value="HD-domain/PDEase-like"/>
    <property type="match status" value="1"/>
</dbReference>
<organism evidence="3 4">
    <name type="scientific">Massilia soli</name>
    <dbReference type="NCBI Taxonomy" id="2792854"/>
    <lineage>
        <taxon>Bacteria</taxon>
        <taxon>Pseudomonadati</taxon>
        <taxon>Pseudomonadota</taxon>
        <taxon>Betaproteobacteria</taxon>
        <taxon>Burkholderiales</taxon>
        <taxon>Oxalobacteraceae</taxon>
        <taxon>Telluria group</taxon>
        <taxon>Massilia</taxon>
    </lineage>
</organism>
<sequence>MTWISRLFGAAPAAGTAQPGAPAQPAAPDRQGAPQFAMPPATIDAMFYRWMTGADAHDAAPGTGRLVLDELARLVDSPSIGASLVPRVPAVIPQLLRSLRDASITSADLARQLSQDVVLVAEVIREVNSPYYHPTAPVRNLEGAVMLLGENGLRMLLARVSFRPIISMQTGNYARMVAPQVWRQSEHCALAASLLSTRIGVNPFEAYLAGLMQNVGLIVAFRLIDQLSADQSLPYSGDFCERLFGDARILSSRIATLWDFPQPVAAAIEGAGRPDADGLAQALAYGDQIAKLRMMVDAGQLEAAIADAMGPAARDVFDKIKTEEAHGVSD</sequence>
<name>A0ABS7SMY8_9BURK</name>
<dbReference type="PANTHER" id="PTHR33525">
    <property type="match status" value="1"/>
</dbReference>
<feature type="region of interest" description="Disordered" evidence="1">
    <location>
        <begin position="13"/>
        <end position="35"/>
    </location>
</feature>
<keyword evidence="4" id="KW-1185">Reference proteome</keyword>
<reference evidence="3 4" key="2">
    <citation type="submission" date="2021-08" db="EMBL/GenBank/DDBJ databases">
        <title>Massilia sp. R798.</title>
        <authorList>
            <person name="Baek J.H."/>
            <person name="Jung H.S."/>
            <person name="Kim K.R."/>
            <person name="Jeon C.O."/>
        </authorList>
    </citation>
    <scope>NUCLEOTIDE SEQUENCE [LARGE SCALE GENOMIC DNA]</scope>
    <source>
        <strain evidence="3 4">R798</strain>
    </source>
</reference>
<comment type="caution">
    <text evidence="3">The sequence shown here is derived from an EMBL/GenBank/DDBJ whole genome shotgun (WGS) entry which is preliminary data.</text>
</comment>